<comment type="caution">
    <text evidence="5">The sequence shown here is derived from an EMBL/GenBank/DDBJ whole genome shotgun (WGS) entry which is preliminary data.</text>
</comment>
<accession>A0ABP0LQC3</accession>
<keyword evidence="6" id="KW-1185">Reference proteome</keyword>
<dbReference type="PANTHER" id="PTHR19423">
    <property type="entry name" value="SH3 DOMAIN-BINDING PROTEIN 5"/>
    <property type="match status" value="1"/>
</dbReference>
<reference evidence="5 6" key="1">
    <citation type="submission" date="2024-02" db="EMBL/GenBank/DDBJ databases">
        <authorList>
            <person name="Chen Y."/>
            <person name="Shah S."/>
            <person name="Dougan E. K."/>
            <person name="Thang M."/>
            <person name="Chan C."/>
        </authorList>
    </citation>
    <scope>NUCLEOTIDE SEQUENCE [LARGE SCALE GENOMIC DNA]</scope>
</reference>
<dbReference type="Proteomes" id="UP001642484">
    <property type="component" value="Unassembled WGS sequence"/>
</dbReference>
<evidence type="ECO:0000313" key="6">
    <source>
        <dbReference type="Proteomes" id="UP001642484"/>
    </source>
</evidence>
<protein>
    <submittedName>
        <fullName evidence="5">Uncharacterized protein</fullName>
    </submittedName>
</protein>
<dbReference type="EMBL" id="CAXAMN010013247">
    <property type="protein sequence ID" value="CAK9040239.1"/>
    <property type="molecule type" value="Genomic_DNA"/>
</dbReference>
<evidence type="ECO:0000256" key="3">
    <source>
        <dbReference type="SAM" id="Coils"/>
    </source>
</evidence>
<feature type="coiled-coil region" evidence="3">
    <location>
        <begin position="22"/>
        <end position="49"/>
    </location>
</feature>
<feature type="region of interest" description="Disordered" evidence="4">
    <location>
        <begin position="249"/>
        <end position="269"/>
    </location>
</feature>
<dbReference type="Pfam" id="PF05276">
    <property type="entry name" value="SH3BP5"/>
    <property type="match status" value="1"/>
</dbReference>
<comment type="similarity">
    <text evidence="1">Belongs to the SH3BP5 family.</text>
</comment>
<evidence type="ECO:0000256" key="1">
    <source>
        <dbReference type="ARBA" id="ARBA00007796"/>
    </source>
</evidence>
<gene>
    <name evidence="5" type="ORF">CCMP2556_LOCUS21702</name>
</gene>
<evidence type="ECO:0000313" key="5">
    <source>
        <dbReference type="EMBL" id="CAK9040239.1"/>
    </source>
</evidence>
<dbReference type="PANTHER" id="PTHR19423:SF1">
    <property type="entry name" value="SH3 DOMAIN-BINDING PROTEIN 5"/>
    <property type="match status" value="1"/>
</dbReference>
<name>A0ABP0LQC3_9DINO</name>
<evidence type="ECO:0000256" key="2">
    <source>
        <dbReference type="ARBA" id="ARBA00023054"/>
    </source>
</evidence>
<evidence type="ECO:0000256" key="4">
    <source>
        <dbReference type="SAM" id="MobiDB-lite"/>
    </source>
</evidence>
<sequence length="287" mass="32772">MESLPAREAELTREVPQLLETMNRTSQEVNLYERKASEAQERYRKLLGQWSRVYEELRSHYGSSIDRVKPYFEATATFRSASDKVQGVVREFSAAASQYSSAKAELRSIETKLAYGAHKVRLDGDQQDGLSRATVRVLKCRQERDRREQDYAESLRDYEEAKQSLERWRLQLGDALIKRYEPVFKQLQQHQSTLAAERQRIAGFSERAASAKGIYNGTLAELDRINVAVHEARARAKQLDEHLVSNLDEHPVEGDEAPEVTGANDRTVDRTTEAAKEIFTEDLPPAD</sequence>
<keyword evidence="2 3" id="KW-0175">Coiled coil</keyword>
<dbReference type="SUPFAM" id="SSF69985">
    <property type="entry name" value="Colicin E3 receptor domain"/>
    <property type="match status" value="1"/>
</dbReference>
<proteinExistence type="inferred from homology"/>
<organism evidence="5 6">
    <name type="scientific">Durusdinium trenchii</name>
    <dbReference type="NCBI Taxonomy" id="1381693"/>
    <lineage>
        <taxon>Eukaryota</taxon>
        <taxon>Sar</taxon>
        <taxon>Alveolata</taxon>
        <taxon>Dinophyceae</taxon>
        <taxon>Suessiales</taxon>
        <taxon>Symbiodiniaceae</taxon>
        <taxon>Durusdinium</taxon>
    </lineage>
</organism>
<dbReference type="InterPro" id="IPR007940">
    <property type="entry name" value="SH3BP5"/>
</dbReference>